<evidence type="ECO:0000256" key="7">
    <source>
        <dbReference type="ARBA" id="ARBA00022705"/>
    </source>
</evidence>
<evidence type="ECO:0000313" key="13">
    <source>
        <dbReference type="Proteomes" id="UP001357733"/>
    </source>
</evidence>
<dbReference type="GO" id="GO:0006260">
    <property type="term" value="P:DNA replication"/>
    <property type="evidence" value="ECO:0007669"/>
    <property type="project" value="UniProtKB-KW"/>
</dbReference>
<dbReference type="GO" id="GO:0005737">
    <property type="term" value="C:cytoplasm"/>
    <property type="evidence" value="ECO:0007669"/>
    <property type="project" value="UniProtKB-SubCell"/>
</dbReference>
<dbReference type="CDD" id="cd04485">
    <property type="entry name" value="DnaE_OBF"/>
    <property type="match status" value="1"/>
</dbReference>
<accession>A0AAW9MXT0</accession>
<dbReference type="SUPFAM" id="SSF160975">
    <property type="entry name" value="AF1531-like"/>
    <property type="match status" value="1"/>
</dbReference>
<keyword evidence="13" id="KW-1185">Reference proteome</keyword>
<evidence type="ECO:0000259" key="11">
    <source>
        <dbReference type="SMART" id="SM00481"/>
    </source>
</evidence>
<dbReference type="InterPro" id="IPR029460">
    <property type="entry name" value="DNAPol_HHH"/>
</dbReference>
<dbReference type="Proteomes" id="UP001357733">
    <property type="component" value="Unassembled WGS sequence"/>
</dbReference>
<evidence type="ECO:0000256" key="9">
    <source>
        <dbReference type="ARBA" id="ARBA00025611"/>
    </source>
</evidence>
<reference evidence="12 13" key="1">
    <citation type="submission" date="2024-01" db="EMBL/GenBank/DDBJ databases">
        <title>Complete genome sequence of Citroniella saccharovorans strain M6.X9, isolated from human fecal sample.</title>
        <authorList>
            <person name="Cheng G."/>
            <person name="Westerholm M."/>
            <person name="Schnurer A."/>
        </authorList>
    </citation>
    <scope>NUCLEOTIDE SEQUENCE [LARGE SCALE GENOMIC DNA]</scope>
    <source>
        <strain evidence="12 13">DSM 29873</strain>
    </source>
</reference>
<dbReference type="NCBIfam" id="NF005298">
    <property type="entry name" value="PRK06826.1"/>
    <property type="match status" value="1"/>
</dbReference>
<dbReference type="InterPro" id="IPR004365">
    <property type="entry name" value="NA-bd_OB_tRNA"/>
</dbReference>
<dbReference type="Gene3D" id="1.10.10.1600">
    <property type="entry name" value="Bacterial DNA polymerase III alpha subunit, thumb domain"/>
    <property type="match status" value="1"/>
</dbReference>
<keyword evidence="6 12" id="KW-0548">Nucleotidyltransferase</keyword>
<dbReference type="GO" id="GO:0003676">
    <property type="term" value="F:nucleic acid binding"/>
    <property type="evidence" value="ECO:0007669"/>
    <property type="project" value="InterPro"/>
</dbReference>
<dbReference type="Pfam" id="PF01336">
    <property type="entry name" value="tRNA_anti-codon"/>
    <property type="match status" value="1"/>
</dbReference>
<proteinExistence type="inferred from homology"/>
<dbReference type="Pfam" id="PF07733">
    <property type="entry name" value="DNA_pol3_alpha"/>
    <property type="match status" value="1"/>
</dbReference>
<dbReference type="EMBL" id="JAYKOT010000003">
    <property type="protein sequence ID" value="MEB3429215.1"/>
    <property type="molecule type" value="Genomic_DNA"/>
</dbReference>
<dbReference type="NCBIfam" id="TIGR00594">
    <property type="entry name" value="polc"/>
    <property type="match status" value="1"/>
</dbReference>
<dbReference type="RefSeq" id="WP_324619424.1">
    <property type="nucleotide sequence ID" value="NZ_JAYKOT010000003.1"/>
</dbReference>
<dbReference type="InterPro" id="IPR003141">
    <property type="entry name" value="Pol/His_phosphatase_N"/>
</dbReference>
<comment type="caution">
    <text evidence="12">The sequence shown here is derived from an EMBL/GenBank/DDBJ whole genome shotgun (WGS) entry which is preliminary data.</text>
</comment>
<organism evidence="12 13">
    <name type="scientific">Citroniella saccharovorans</name>
    <dbReference type="NCBI Taxonomy" id="2053367"/>
    <lineage>
        <taxon>Bacteria</taxon>
        <taxon>Bacillati</taxon>
        <taxon>Bacillota</taxon>
        <taxon>Tissierellia</taxon>
        <taxon>Tissierellales</taxon>
        <taxon>Peptoniphilaceae</taxon>
        <taxon>Citroniella</taxon>
    </lineage>
</organism>
<dbReference type="AlphaFoldDB" id="A0AAW9MXT0"/>
<sequence>MNFVHLHVHTEYSLLDGFSRIEKIADVLKKNNMNAIAITDHGSMFGTIKFYKEAKKQGFKPIIGCEIYVNGEDNKYYHLVLLAENNEGYKNLMKISSEGYINGFYYKPRVEKEFLKSHSHGIIALSACMQGEVQKAIINKSYEEARDTAISYEKIFGKGNFFLELQDHGIREQKIINMVSRRISEETGIPMVATNDCHYLEKEDADYHDVLLCIQTGKTYMEKDRMKFPSEEFYIKSYDEMKELFKNYEGALENTVKIADRCNVEIDFSSNHYPFFEIPKAYTKDEYLKELAFNGLDKLGINKSDYIDRLNKELDVVISMGYQDYFLIVWDFIKFSKENKIPVGPGRGSAAGSLLAYVLGITGIDPLKYNLLFERFLNPERVSMPDIDIDFCYERREEVIDYVNRKYHKDHVAQIATFGTMASRLAIRDVGRVFDMPYNFVDKIAKMIPMQINISIKEALEINKDLEKLYRENPDVEKLINYSMALEKMPRHVSTHAAGVVISEGVTTDYVPLSRSKDVLTTQYTMTELEELGLLKMDFLGLRTLTVIDDTIKLVKKLKNIDIDIENIDLKDKKVLEMFTYAKTLGIFQFESTGMRAFLTELMPDRFEDLIAANSLFRPGPMQQIPTYIKNRHNPTLVQYIHPMLEDVLKETYGCIVYQEQVMQIVQKLAGYTLGGADLLRRAMSKKKMAVMEEERKIFIHGKTDKDGNILIDGAVRRGVDEASANKIYDLMIDFANYAFNKSHSTAYALLAMQTAYLKTYYKEEFMASLMSSVIGNKTQIALYIGECKRLGINILPVDVNYSYKNFSIDDKSIRFGMLAVKNVGRNLAESIIKERKKSGRFTSFEDFIKRIINEDKSSLNKRAIEALIKVGAFESMGINRKSLVHSFENIIDNISKEMSRNIDGQLNLFGDENVFEEKSSYSFETILEEYSKKEIYKMEKELTGLYISGSPLEDYTDYINEYRTISSEDFTSDSGEDLDSLDNTYGVVVGIIDKRQDKRTKNGELMTFINLDDGLGEIELIVFPKDFIKYRNILLEDEVIMVKGNINVKENENPKIIAQYIEKAKENEKTLYIQLEDSGDIFDRVKEIFKRHPGKSKSVIYFKDIKKYIQSKKNLYVSIDDDFQKELSNLIGEKNIYIK</sequence>
<dbReference type="GO" id="GO:0003887">
    <property type="term" value="F:DNA-directed DNA polymerase activity"/>
    <property type="evidence" value="ECO:0007669"/>
    <property type="project" value="UniProtKB-KW"/>
</dbReference>
<dbReference type="PANTHER" id="PTHR32294">
    <property type="entry name" value="DNA POLYMERASE III SUBUNIT ALPHA"/>
    <property type="match status" value="1"/>
</dbReference>
<evidence type="ECO:0000256" key="6">
    <source>
        <dbReference type="ARBA" id="ARBA00022695"/>
    </source>
</evidence>
<evidence type="ECO:0000256" key="3">
    <source>
        <dbReference type="ARBA" id="ARBA00012417"/>
    </source>
</evidence>
<comment type="function">
    <text evidence="9">DNA polymerase III is a complex, multichain enzyme responsible for most of the replicative synthesis in bacteria. This DNA polymerase also exhibits 3' to 5' exonuclease activity. The alpha chain is the DNA polymerase.</text>
</comment>
<comment type="catalytic activity">
    <reaction evidence="10">
        <text>DNA(n) + a 2'-deoxyribonucleoside 5'-triphosphate = DNA(n+1) + diphosphate</text>
        <dbReference type="Rhea" id="RHEA:22508"/>
        <dbReference type="Rhea" id="RHEA-COMP:17339"/>
        <dbReference type="Rhea" id="RHEA-COMP:17340"/>
        <dbReference type="ChEBI" id="CHEBI:33019"/>
        <dbReference type="ChEBI" id="CHEBI:61560"/>
        <dbReference type="ChEBI" id="CHEBI:173112"/>
        <dbReference type="EC" id="2.7.7.7"/>
    </reaction>
</comment>
<evidence type="ECO:0000256" key="2">
    <source>
        <dbReference type="ARBA" id="ARBA00009496"/>
    </source>
</evidence>
<dbReference type="PANTHER" id="PTHR32294:SF0">
    <property type="entry name" value="DNA POLYMERASE III SUBUNIT ALPHA"/>
    <property type="match status" value="1"/>
</dbReference>
<evidence type="ECO:0000256" key="10">
    <source>
        <dbReference type="ARBA" id="ARBA00049244"/>
    </source>
</evidence>
<dbReference type="SMART" id="SM00481">
    <property type="entry name" value="POLIIIAc"/>
    <property type="match status" value="1"/>
</dbReference>
<dbReference type="CDD" id="cd12113">
    <property type="entry name" value="PHP_PolIIIA_DnaE3"/>
    <property type="match status" value="1"/>
</dbReference>
<evidence type="ECO:0000256" key="5">
    <source>
        <dbReference type="ARBA" id="ARBA00022679"/>
    </source>
</evidence>
<dbReference type="Pfam" id="PF17657">
    <property type="entry name" value="DNA_pol3_finger"/>
    <property type="match status" value="1"/>
</dbReference>
<dbReference type="SUPFAM" id="SSF89550">
    <property type="entry name" value="PHP domain-like"/>
    <property type="match status" value="1"/>
</dbReference>
<dbReference type="InterPro" id="IPR040982">
    <property type="entry name" value="DNA_pol3_finger"/>
</dbReference>
<keyword evidence="5 12" id="KW-0808">Transferase</keyword>
<dbReference type="InterPro" id="IPR041931">
    <property type="entry name" value="DNA_pol3_alpha_thumb_dom"/>
</dbReference>
<dbReference type="NCBIfam" id="NF004226">
    <property type="entry name" value="PRK05673.1"/>
    <property type="match status" value="1"/>
</dbReference>
<dbReference type="InterPro" id="IPR011708">
    <property type="entry name" value="DNA_pol3_alpha_NTPase_dom"/>
</dbReference>
<keyword evidence="8" id="KW-0239">DNA-directed DNA polymerase</keyword>
<feature type="domain" description="Polymerase/histidinol phosphatase N-terminal" evidence="11">
    <location>
        <begin position="4"/>
        <end position="71"/>
    </location>
</feature>
<evidence type="ECO:0000256" key="8">
    <source>
        <dbReference type="ARBA" id="ARBA00022932"/>
    </source>
</evidence>
<dbReference type="Pfam" id="PF14579">
    <property type="entry name" value="HHH_6"/>
    <property type="match status" value="1"/>
</dbReference>
<dbReference type="GO" id="GO:0008408">
    <property type="term" value="F:3'-5' exonuclease activity"/>
    <property type="evidence" value="ECO:0007669"/>
    <property type="project" value="InterPro"/>
</dbReference>
<dbReference type="InterPro" id="IPR016195">
    <property type="entry name" value="Pol/histidinol_Pase-like"/>
</dbReference>
<protein>
    <recommendedName>
        <fullName evidence="4">DNA polymerase III subunit alpha</fullName>
        <ecNumber evidence="3">2.7.7.7</ecNumber>
    </recommendedName>
</protein>
<dbReference type="Pfam" id="PF02811">
    <property type="entry name" value="PHP"/>
    <property type="match status" value="1"/>
</dbReference>
<dbReference type="Gene3D" id="3.20.20.140">
    <property type="entry name" value="Metal-dependent hydrolases"/>
    <property type="match status" value="1"/>
</dbReference>
<dbReference type="EC" id="2.7.7.7" evidence="3"/>
<keyword evidence="7" id="KW-0235">DNA replication</keyword>
<dbReference type="InterPro" id="IPR004013">
    <property type="entry name" value="PHP_dom"/>
</dbReference>
<dbReference type="Gene3D" id="1.10.150.870">
    <property type="match status" value="1"/>
</dbReference>
<gene>
    <name evidence="12" type="ORF">VLK81_04115</name>
</gene>
<comment type="similarity">
    <text evidence="2">Belongs to the DNA polymerase type-C family. DnaE subfamily.</text>
</comment>
<dbReference type="InterPro" id="IPR004805">
    <property type="entry name" value="DnaE2/DnaE/PolC"/>
</dbReference>
<evidence type="ECO:0000256" key="4">
    <source>
        <dbReference type="ARBA" id="ARBA00019114"/>
    </source>
</evidence>
<evidence type="ECO:0000313" key="12">
    <source>
        <dbReference type="EMBL" id="MEB3429215.1"/>
    </source>
</evidence>
<evidence type="ECO:0000256" key="1">
    <source>
        <dbReference type="ARBA" id="ARBA00004496"/>
    </source>
</evidence>
<comment type="subcellular location">
    <subcellularLocation>
        <location evidence="1">Cytoplasm</location>
    </subcellularLocation>
</comment>
<name>A0AAW9MXT0_9FIRM</name>